<accession>A0A8J8FGV6</accession>
<protein>
    <submittedName>
        <fullName evidence="1">Uncharacterized protein</fullName>
    </submittedName>
</protein>
<evidence type="ECO:0000313" key="2">
    <source>
        <dbReference type="Proteomes" id="UP000598971"/>
    </source>
</evidence>
<dbReference type="SUPFAM" id="SSF46626">
    <property type="entry name" value="Cytochrome c"/>
    <property type="match status" value="1"/>
</dbReference>
<dbReference type="GO" id="GO:0009055">
    <property type="term" value="F:electron transfer activity"/>
    <property type="evidence" value="ECO:0007669"/>
    <property type="project" value="InterPro"/>
</dbReference>
<reference evidence="1" key="1">
    <citation type="submission" date="2019-10" db="EMBL/GenBank/DDBJ databases">
        <title>Draft genome sequence of Panacibacter sp. KCS-6.</title>
        <authorList>
            <person name="Yim K.J."/>
        </authorList>
    </citation>
    <scope>NUCLEOTIDE SEQUENCE</scope>
    <source>
        <strain evidence="1">KCS-6</strain>
    </source>
</reference>
<keyword evidence="2" id="KW-1185">Reference proteome</keyword>
<dbReference type="Proteomes" id="UP000598971">
    <property type="component" value="Unassembled WGS sequence"/>
</dbReference>
<dbReference type="GO" id="GO:0020037">
    <property type="term" value="F:heme binding"/>
    <property type="evidence" value="ECO:0007669"/>
    <property type="project" value="InterPro"/>
</dbReference>
<name>A0A8J8FGV6_9BACT</name>
<dbReference type="Gene3D" id="1.10.760.10">
    <property type="entry name" value="Cytochrome c-like domain"/>
    <property type="match status" value="1"/>
</dbReference>
<organism evidence="1 2">
    <name type="scientific">Limnovirga soli</name>
    <dbReference type="NCBI Taxonomy" id="2656915"/>
    <lineage>
        <taxon>Bacteria</taxon>
        <taxon>Pseudomonadati</taxon>
        <taxon>Bacteroidota</taxon>
        <taxon>Chitinophagia</taxon>
        <taxon>Chitinophagales</taxon>
        <taxon>Chitinophagaceae</taxon>
        <taxon>Limnovirga</taxon>
    </lineage>
</organism>
<dbReference type="AlphaFoldDB" id="A0A8J8FGV6"/>
<proteinExistence type="predicted"/>
<dbReference type="InterPro" id="IPR036909">
    <property type="entry name" value="Cyt_c-like_dom_sf"/>
</dbReference>
<comment type="caution">
    <text evidence="1">The sequence shown here is derived from an EMBL/GenBank/DDBJ whole genome shotgun (WGS) entry which is preliminary data.</text>
</comment>
<evidence type="ECO:0000313" key="1">
    <source>
        <dbReference type="EMBL" id="NNV57896.1"/>
    </source>
</evidence>
<sequence>MHYEARVNGDKDGLINIVLHGLKGPVDNTKYPDIMPGQEEHTDAYIASALSYIRNSFGNKQKVVSVDDVKEIRAASKGRTTAFTLAELNEWKSKQPKK</sequence>
<dbReference type="RefSeq" id="WP_171609849.1">
    <property type="nucleotide sequence ID" value="NZ_WHPF01000021.1"/>
</dbReference>
<gene>
    <name evidence="1" type="ORF">GD597_20700</name>
</gene>
<dbReference type="EMBL" id="WHPF01000021">
    <property type="protein sequence ID" value="NNV57896.1"/>
    <property type="molecule type" value="Genomic_DNA"/>
</dbReference>